<dbReference type="EMBL" id="CAKOFQ010008612">
    <property type="protein sequence ID" value="CAH2015112.1"/>
    <property type="molecule type" value="Genomic_DNA"/>
</dbReference>
<gene>
    <name evidence="6" type="ORF">ACAOBT_LOCUS34531</name>
</gene>
<proteinExistence type="predicted"/>
<dbReference type="InterPro" id="IPR019787">
    <property type="entry name" value="Znf_PHD-finger"/>
</dbReference>
<evidence type="ECO:0000256" key="4">
    <source>
        <dbReference type="PROSITE-ProRule" id="PRU00146"/>
    </source>
</evidence>
<evidence type="ECO:0000313" key="6">
    <source>
        <dbReference type="EMBL" id="CAH2015112.1"/>
    </source>
</evidence>
<dbReference type="Gene3D" id="3.30.40.10">
    <property type="entry name" value="Zinc/RING finger domain, C3HC4 (zinc finger)"/>
    <property type="match status" value="1"/>
</dbReference>
<evidence type="ECO:0000256" key="1">
    <source>
        <dbReference type="ARBA" id="ARBA00022723"/>
    </source>
</evidence>
<dbReference type="SUPFAM" id="SSF57903">
    <property type="entry name" value="FYVE/PHD zinc finger"/>
    <property type="match status" value="1"/>
</dbReference>
<dbReference type="InterPro" id="IPR019786">
    <property type="entry name" value="Zinc_finger_PHD-type_CS"/>
</dbReference>
<evidence type="ECO:0000256" key="2">
    <source>
        <dbReference type="ARBA" id="ARBA00022771"/>
    </source>
</evidence>
<dbReference type="Proteomes" id="UP001152888">
    <property type="component" value="Unassembled WGS sequence"/>
</dbReference>
<dbReference type="AlphaFoldDB" id="A0A9P0QAJ1"/>
<dbReference type="InterPro" id="IPR011011">
    <property type="entry name" value="Znf_FYVE_PHD"/>
</dbReference>
<dbReference type="OrthoDB" id="6775559at2759"/>
<dbReference type="InterPro" id="IPR013083">
    <property type="entry name" value="Znf_RING/FYVE/PHD"/>
</dbReference>
<keyword evidence="7" id="KW-1185">Reference proteome</keyword>
<comment type="caution">
    <text evidence="6">The sequence shown here is derived from an EMBL/GenBank/DDBJ whole genome shotgun (WGS) entry which is preliminary data.</text>
</comment>
<keyword evidence="3" id="KW-0862">Zinc</keyword>
<keyword evidence="2 4" id="KW-0863">Zinc-finger</keyword>
<sequence>MENSCGHCHLAFSRLKPSIACDGFCQHSYHIFCVGVVTEVLKVIKTPGLFWYCVECTERKKNYEEWYKTNFEERVNKLVTNVFDLFSEAQSKLMVKVEEKLESSVDCRVASGQSLSYANAVRNNIVNVLVKTKNAGQSNTETKLKIYQAVNPVDSSIRFSQVKHVKDGGLLIKCNSFTNAVKLMSLASQHLSDEYEVREIKRNNPRLKIVGISESMSLDELHSNLIAQNIVLKNSSECKVLKLWPTKKSPGVFQAIVDVDNPTYLKLLERGHVLVNFDSCKVYDAVDLKVCFKCCGLNHYAEFCKSDRQVFVKCSQRHMISECSEQVLKCNNCVNARYPDVHHAAWDSSECKFYKDKLIEYKKILFGNE</sequence>
<organism evidence="6 7">
    <name type="scientific">Acanthoscelides obtectus</name>
    <name type="common">Bean weevil</name>
    <name type="synonym">Bruchus obtectus</name>
    <dbReference type="NCBI Taxonomy" id="200917"/>
    <lineage>
        <taxon>Eukaryota</taxon>
        <taxon>Metazoa</taxon>
        <taxon>Ecdysozoa</taxon>
        <taxon>Arthropoda</taxon>
        <taxon>Hexapoda</taxon>
        <taxon>Insecta</taxon>
        <taxon>Pterygota</taxon>
        <taxon>Neoptera</taxon>
        <taxon>Endopterygota</taxon>
        <taxon>Coleoptera</taxon>
        <taxon>Polyphaga</taxon>
        <taxon>Cucujiformia</taxon>
        <taxon>Chrysomeloidea</taxon>
        <taxon>Chrysomelidae</taxon>
        <taxon>Bruchinae</taxon>
        <taxon>Bruchini</taxon>
        <taxon>Acanthoscelides</taxon>
    </lineage>
</organism>
<keyword evidence="1" id="KW-0479">Metal-binding</keyword>
<dbReference type="PROSITE" id="PS01359">
    <property type="entry name" value="ZF_PHD_1"/>
    <property type="match status" value="1"/>
</dbReference>
<dbReference type="PROSITE" id="PS50016">
    <property type="entry name" value="ZF_PHD_2"/>
    <property type="match status" value="1"/>
</dbReference>
<evidence type="ECO:0000256" key="3">
    <source>
        <dbReference type="ARBA" id="ARBA00022833"/>
    </source>
</evidence>
<evidence type="ECO:0000259" key="5">
    <source>
        <dbReference type="PROSITE" id="PS50016"/>
    </source>
</evidence>
<accession>A0A9P0QAJ1</accession>
<dbReference type="InterPro" id="IPR001965">
    <property type="entry name" value="Znf_PHD"/>
</dbReference>
<evidence type="ECO:0000313" key="7">
    <source>
        <dbReference type="Proteomes" id="UP001152888"/>
    </source>
</evidence>
<dbReference type="SMART" id="SM00249">
    <property type="entry name" value="PHD"/>
    <property type="match status" value="1"/>
</dbReference>
<feature type="domain" description="PHD-type" evidence="5">
    <location>
        <begin position="2"/>
        <end position="59"/>
    </location>
</feature>
<dbReference type="GO" id="GO:0008270">
    <property type="term" value="F:zinc ion binding"/>
    <property type="evidence" value="ECO:0007669"/>
    <property type="project" value="UniProtKB-KW"/>
</dbReference>
<name>A0A9P0QAJ1_ACAOB</name>
<protein>
    <recommendedName>
        <fullName evidence="5">PHD-type domain-containing protein</fullName>
    </recommendedName>
</protein>
<reference evidence="6" key="1">
    <citation type="submission" date="2022-03" db="EMBL/GenBank/DDBJ databases">
        <authorList>
            <person name="Sayadi A."/>
        </authorList>
    </citation>
    <scope>NUCLEOTIDE SEQUENCE</scope>
</reference>